<keyword evidence="2" id="KW-0689">Ribosomal protein</keyword>
<dbReference type="GO" id="GO:0003735">
    <property type="term" value="F:structural constituent of ribosome"/>
    <property type="evidence" value="ECO:0007669"/>
    <property type="project" value="InterPro"/>
</dbReference>
<feature type="compositionally biased region" description="Basic residues" evidence="4">
    <location>
        <begin position="39"/>
        <end position="48"/>
    </location>
</feature>
<evidence type="ECO:0000313" key="5">
    <source>
        <dbReference type="Proteomes" id="UP000245340"/>
    </source>
</evidence>
<dbReference type="RefSeq" id="XP_004417730.1">
    <property type="nucleotide sequence ID" value="XM_004417673.1"/>
</dbReference>
<feature type="compositionally biased region" description="Low complexity" evidence="4">
    <location>
        <begin position="86"/>
        <end position="100"/>
    </location>
</feature>
<keyword evidence="3" id="KW-0687">Ribonucleoprotein</keyword>
<dbReference type="InterPro" id="IPR023621">
    <property type="entry name" value="Ribosomal_eL31_dom_sf"/>
</dbReference>
<comment type="similarity">
    <text evidence="1">Belongs to the eukaryotic ribosomal protein eL31 family.</text>
</comment>
<dbReference type="SUPFAM" id="SSF54575">
    <property type="entry name" value="Ribosomal protein L31e"/>
    <property type="match status" value="1"/>
</dbReference>
<protein>
    <submittedName>
        <fullName evidence="6">Uncharacterized protein LOC101372180</fullName>
    </submittedName>
</protein>
<proteinExistence type="inferred from homology"/>
<dbReference type="PANTHER" id="PTHR10956:SF4">
    <property type="entry name" value="LARGE RIBOSOMAL SUBUNIT PROTEIN EL31"/>
    <property type="match status" value="1"/>
</dbReference>
<feature type="region of interest" description="Disordered" evidence="4">
    <location>
        <begin position="16"/>
        <end position="104"/>
    </location>
</feature>
<gene>
    <name evidence="6" type="primary">LOC101372180</name>
</gene>
<dbReference type="InterPro" id="IPR000054">
    <property type="entry name" value="Ribosomal_eL31"/>
</dbReference>
<accession>A0A9B0M6F8</accession>
<evidence type="ECO:0000256" key="4">
    <source>
        <dbReference type="SAM" id="MobiDB-lite"/>
    </source>
</evidence>
<dbReference type="GO" id="GO:0002181">
    <property type="term" value="P:cytoplasmic translation"/>
    <property type="evidence" value="ECO:0007669"/>
    <property type="project" value="TreeGrafter"/>
</dbReference>
<name>A0A9B0M6F8_ODORO</name>
<evidence type="ECO:0000256" key="3">
    <source>
        <dbReference type="ARBA" id="ARBA00023274"/>
    </source>
</evidence>
<organism evidence="5 6">
    <name type="scientific">Odobenus rosmarus divergens</name>
    <name type="common">Pacific walrus</name>
    <dbReference type="NCBI Taxonomy" id="9708"/>
    <lineage>
        <taxon>Eukaryota</taxon>
        <taxon>Metazoa</taxon>
        <taxon>Chordata</taxon>
        <taxon>Craniata</taxon>
        <taxon>Vertebrata</taxon>
        <taxon>Euteleostomi</taxon>
        <taxon>Mammalia</taxon>
        <taxon>Eutheria</taxon>
        <taxon>Laurasiatheria</taxon>
        <taxon>Carnivora</taxon>
        <taxon>Caniformia</taxon>
        <taxon>Pinnipedia</taxon>
        <taxon>Odobenidae</taxon>
        <taxon>Odobenus</taxon>
    </lineage>
</organism>
<dbReference type="Gene3D" id="3.10.440.10">
    <property type="match status" value="1"/>
</dbReference>
<dbReference type="AlphaFoldDB" id="A0A9B0M6F8"/>
<dbReference type="GO" id="GO:0022625">
    <property type="term" value="C:cytosolic large ribosomal subunit"/>
    <property type="evidence" value="ECO:0007669"/>
    <property type="project" value="TreeGrafter"/>
</dbReference>
<dbReference type="SMART" id="SM01380">
    <property type="entry name" value="Ribosomal_L31e"/>
    <property type="match status" value="1"/>
</dbReference>
<dbReference type="Proteomes" id="UP000245340">
    <property type="component" value="Unplaced"/>
</dbReference>
<feature type="non-terminal residue" evidence="6">
    <location>
        <position position="1"/>
    </location>
</feature>
<keyword evidence="5" id="KW-1185">Reference proteome</keyword>
<evidence type="ECO:0000313" key="6">
    <source>
        <dbReference type="RefSeq" id="XP_004417730.1"/>
    </source>
</evidence>
<evidence type="ECO:0000256" key="1">
    <source>
        <dbReference type="ARBA" id="ARBA00010808"/>
    </source>
</evidence>
<dbReference type="PANTHER" id="PTHR10956">
    <property type="entry name" value="60S RIBOSOMAL PROTEIN L31"/>
    <property type="match status" value="1"/>
</dbReference>
<reference evidence="6" key="1">
    <citation type="submission" date="2025-08" db="UniProtKB">
        <authorList>
            <consortium name="RefSeq"/>
        </authorList>
    </citation>
    <scope>IDENTIFICATION</scope>
</reference>
<evidence type="ECO:0000256" key="2">
    <source>
        <dbReference type="ARBA" id="ARBA00022980"/>
    </source>
</evidence>
<feature type="compositionally biased region" description="Basic and acidic residues" evidence="4">
    <location>
        <begin position="28"/>
        <end position="38"/>
    </location>
</feature>
<sequence length="239" mass="25962">RKTETRPNHLCACGHGKLLGMTVGGRRQTREWWRDPRCHPAKPLRPARRPSPEPQTQRRGGEPGPRSGEPPDSRRRALTPSRRRLPGPAGCATPPAASPGKRGRRARFLLGFLRLGPSSSPRCGGQWAPRLRGWAGGAGAAAAPPRGRPAPAPADLDPAGARREVLASPLPFSKKSGKKDHSAINEVVTKEYSINTHKCIHGVGFKRCAPWALKEICKFAMEDMGTPDMCIDTRIHKAV</sequence>
<dbReference type="Pfam" id="PF01198">
    <property type="entry name" value="Ribosomal_L31e"/>
    <property type="match status" value="1"/>
</dbReference>